<dbReference type="GO" id="GO:0004674">
    <property type="term" value="F:protein serine/threonine kinase activity"/>
    <property type="evidence" value="ECO:0007669"/>
    <property type="project" value="UniProtKB-KW"/>
</dbReference>
<dbReference type="PANTHER" id="PTHR11584">
    <property type="entry name" value="SERINE/THREONINE PROTEIN KINASE"/>
    <property type="match status" value="1"/>
</dbReference>
<evidence type="ECO:0000256" key="3">
    <source>
        <dbReference type="ARBA" id="ARBA00022741"/>
    </source>
</evidence>
<dbReference type="InterPro" id="IPR011009">
    <property type="entry name" value="Kinase-like_dom_sf"/>
</dbReference>
<dbReference type="PROSITE" id="PS00108">
    <property type="entry name" value="PROTEIN_KINASE_ST"/>
    <property type="match status" value="1"/>
</dbReference>
<keyword evidence="1 9" id="KW-0723">Serine/threonine-protein kinase</keyword>
<keyword evidence="5 6" id="KW-0067">ATP-binding</keyword>
<dbReference type="Proteomes" id="UP000316851">
    <property type="component" value="Unassembled WGS sequence"/>
</dbReference>
<keyword evidence="7" id="KW-1133">Transmembrane helix</keyword>
<protein>
    <submittedName>
        <fullName evidence="9">Serine/threonine protein kinase</fullName>
    </submittedName>
</protein>
<dbReference type="InterPro" id="IPR000719">
    <property type="entry name" value="Prot_kinase_dom"/>
</dbReference>
<accession>A0ABY2Z0P3</accession>
<feature type="binding site" evidence="6">
    <location>
        <position position="48"/>
    </location>
    <ligand>
        <name>ATP</name>
        <dbReference type="ChEBI" id="CHEBI:30616"/>
    </ligand>
</feature>
<evidence type="ECO:0000313" key="10">
    <source>
        <dbReference type="Proteomes" id="UP000316851"/>
    </source>
</evidence>
<dbReference type="SMART" id="SM00220">
    <property type="entry name" value="S_TKc"/>
    <property type="match status" value="1"/>
</dbReference>
<keyword evidence="2" id="KW-0808">Transferase</keyword>
<keyword evidence="4 9" id="KW-0418">Kinase</keyword>
<evidence type="ECO:0000256" key="7">
    <source>
        <dbReference type="SAM" id="Phobius"/>
    </source>
</evidence>
<organism evidence="9 10">
    <name type="scientific">Metamycoplasma neophronis</name>
    <dbReference type="NCBI Taxonomy" id="872983"/>
    <lineage>
        <taxon>Bacteria</taxon>
        <taxon>Bacillati</taxon>
        <taxon>Mycoplasmatota</taxon>
        <taxon>Mycoplasmoidales</taxon>
        <taxon>Metamycoplasmataceae</taxon>
        <taxon>Metamycoplasma</taxon>
    </lineage>
</organism>
<dbReference type="PANTHER" id="PTHR11584:SF369">
    <property type="entry name" value="MITOGEN-ACTIVATED PROTEIN KINASE KINASE KINASE 19-RELATED"/>
    <property type="match status" value="1"/>
</dbReference>
<evidence type="ECO:0000259" key="8">
    <source>
        <dbReference type="PROSITE" id="PS50011"/>
    </source>
</evidence>
<gene>
    <name evidence="9" type="ORF">FJR74_00430</name>
</gene>
<keyword evidence="3 6" id="KW-0547">Nucleotide-binding</keyword>
<evidence type="ECO:0000256" key="2">
    <source>
        <dbReference type="ARBA" id="ARBA00022679"/>
    </source>
</evidence>
<dbReference type="CDD" id="cd14014">
    <property type="entry name" value="STKc_PknB_like"/>
    <property type="match status" value="1"/>
</dbReference>
<keyword evidence="7" id="KW-0812">Transmembrane</keyword>
<evidence type="ECO:0000256" key="4">
    <source>
        <dbReference type="ARBA" id="ARBA00022777"/>
    </source>
</evidence>
<dbReference type="Gene3D" id="1.10.510.10">
    <property type="entry name" value="Transferase(Phosphotransferase) domain 1"/>
    <property type="match status" value="1"/>
</dbReference>
<dbReference type="Gene3D" id="3.30.200.20">
    <property type="entry name" value="Phosphorylase Kinase, domain 1"/>
    <property type="match status" value="1"/>
</dbReference>
<evidence type="ECO:0000313" key="9">
    <source>
        <dbReference type="EMBL" id="TPR54725.1"/>
    </source>
</evidence>
<keyword evidence="10" id="KW-1185">Reference proteome</keyword>
<dbReference type="InterPro" id="IPR017441">
    <property type="entry name" value="Protein_kinase_ATP_BS"/>
</dbReference>
<dbReference type="PROSITE" id="PS50011">
    <property type="entry name" value="PROTEIN_KINASE_DOM"/>
    <property type="match status" value="1"/>
</dbReference>
<proteinExistence type="predicted"/>
<evidence type="ECO:0000256" key="6">
    <source>
        <dbReference type="PROSITE-ProRule" id="PRU10141"/>
    </source>
</evidence>
<dbReference type="RefSeq" id="WP_140914578.1">
    <property type="nucleotide sequence ID" value="NZ_VHHP01000001.1"/>
</dbReference>
<evidence type="ECO:0000256" key="1">
    <source>
        <dbReference type="ARBA" id="ARBA00022527"/>
    </source>
</evidence>
<dbReference type="SUPFAM" id="SSF56112">
    <property type="entry name" value="Protein kinase-like (PK-like)"/>
    <property type="match status" value="1"/>
</dbReference>
<sequence>MENNDFKELKRFSNLQKHFDSFERIGSGGYGYVYSGIFKKRGKRYAIKILNYKDDERRKADRYRFENEIAILTKIKHRNIVKILGSYSSDAESYYAMELIQGNSLKSIIAKNKKLNPEDVVNYAKEICDGLIAVHAANIVHRDLKPSNILITNDTNTVKLIDFGISLSETSLRVTEDNKAVGSVQYIAPEILTRSAPPSAQTDIYALGIIMYEMLTGNVPFSGSNHSEIMLGHINAELPPIPDVNVTIPQPLENIIIKCTAKEPSRRYVSATELYKDLETCLDPRRAGEKKLTLDDKKNKSKNKNIFQNKAFTISFFSVGALLIAIAVVLLVLLLKGVL</sequence>
<name>A0ABY2Z0P3_9BACT</name>
<dbReference type="InterPro" id="IPR008271">
    <property type="entry name" value="Ser/Thr_kinase_AS"/>
</dbReference>
<comment type="caution">
    <text evidence="9">The sequence shown here is derived from an EMBL/GenBank/DDBJ whole genome shotgun (WGS) entry which is preliminary data.</text>
</comment>
<dbReference type="PROSITE" id="PS00107">
    <property type="entry name" value="PROTEIN_KINASE_ATP"/>
    <property type="match status" value="1"/>
</dbReference>
<feature type="transmembrane region" description="Helical" evidence="7">
    <location>
        <begin position="311"/>
        <end position="335"/>
    </location>
</feature>
<dbReference type="Pfam" id="PF00069">
    <property type="entry name" value="Pkinase"/>
    <property type="match status" value="1"/>
</dbReference>
<dbReference type="EMBL" id="VHHP01000001">
    <property type="protein sequence ID" value="TPR54725.1"/>
    <property type="molecule type" value="Genomic_DNA"/>
</dbReference>
<keyword evidence="7" id="KW-0472">Membrane</keyword>
<feature type="domain" description="Protein kinase" evidence="8">
    <location>
        <begin position="19"/>
        <end position="282"/>
    </location>
</feature>
<evidence type="ECO:0000256" key="5">
    <source>
        <dbReference type="ARBA" id="ARBA00022840"/>
    </source>
</evidence>
<reference evidence="9" key="1">
    <citation type="submission" date="2019-06" db="EMBL/GenBank/DDBJ databases">
        <title>Mycoplasma neophronis type strain whole genome sequence.</title>
        <authorList>
            <person name="Spergser J."/>
        </authorList>
    </citation>
    <scope>NUCLEOTIDE SEQUENCE [LARGE SCALE GENOMIC DNA]</scope>
    <source>
        <strain evidence="9">DSM 24097</strain>
    </source>
</reference>